<evidence type="ECO:0000256" key="2">
    <source>
        <dbReference type="ARBA" id="ARBA00022490"/>
    </source>
</evidence>
<evidence type="ECO:0000256" key="3">
    <source>
        <dbReference type="SAM" id="Coils"/>
    </source>
</evidence>
<feature type="compositionally biased region" description="Acidic residues" evidence="4">
    <location>
        <begin position="831"/>
        <end position="840"/>
    </location>
</feature>
<feature type="compositionally biased region" description="Polar residues" evidence="4">
    <location>
        <begin position="723"/>
        <end position="733"/>
    </location>
</feature>
<dbReference type="OrthoDB" id="76453at2759"/>
<feature type="domain" description="Cep57 centrosome microtubule-binding" evidence="5">
    <location>
        <begin position="837"/>
        <end position="902"/>
    </location>
</feature>
<feature type="region of interest" description="Disordered" evidence="4">
    <location>
        <begin position="606"/>
        <end position="689"/>
    </location>
</feature>
<sequence length="918" mass="100850">MDSTAFASPYPQTPTPGGSANPNQPNRPPLTSLKPFGYTGPPKALIRKPHTPHPLAQVSMIDSLSTIANESHSNNRQPNGSHNNITLNQPRVHPDQSLEEDLRAFEQEQRNLQRRPIFSRTSRVSDDLTEDEDYDQDDDENSQSAQTTTIDDHDEMEDDSDFDRHSDSLCIGLSSLSPPGIGRASHHPGQLSTVTLDPEEDFTYQGGQDFSRDLSALSLSPIRRPSAPTPQRANAPANDHDLTMNDQRSEISQTPVSGFQGMARQLRHDFEQLTGAPTPTHHGRPQAKKGNTTAKQVTRGGTLKGGLSVNDGTRAKRVFGSDLDNGLKPPRLNQLHSAGLTSTPPAKSHATKPSQQDSKQQRGRNTLSDPKNHMLSRPHSNQLHQPSIRIVEATTDSNHPTGHDSYLAPAARKIVGNSVRVPDVTGLTDALRSPEKADFPLKGNAPSGARPNSESARPDPTLSEALTLLRRRLGSLETENEACQNLIRDLQSQLNHANQVIAMKGGQASQEHPDRSKATQKADMERMLQKIKIHTRRLTDSIQAHAIAIDELNAFKTRNKGVRQELLGVKSEVRQWSDEVEDMKSSLEGLTSEVREMRSMIERLVKTTSQSSSAINTHVSGPTQPGMSRRGIQMSKSSDPKAPLSKIQQPFKHRLPPVSAQQTTQSRGTRHDIEDWRSQTSTIQISGQSFIGPDEIQNLRKDVEQEQLLKLAAQAPLKARADPTNTNPGASSSRPPPAVKKPTLASSRAPPIRTSSAPIMKFGGTTEPAKVTDEVLRGEAILNSLPKGRHDDMSCSQCRLRRQKSGGSHTLSNRTSSAPVVSVPSRKKEETDEPLDEEENLPPQAVLVGILRDLEEDFEVHRKKMNPASIQVSKRKALAQHLRESVDTLEKKAGHIKHLYDLLHVKDLSGKAGSSRKI</sequence>
<name>A0A0L6U802_9BASI</name>
<feature type="compositionally biased region" description="Polar residues" evidence="4">
    <location>
        <begin position="805"/>
        <end position="819"/>
    </location>
</feature>
<feature type="compositionally biased region" description="Polar residues" evidence="4">
    <location>
        <begin position="15"/>
        <end position="24"/>
    </location>
</feature>
<feature type="coiled-coil region" evidence="3">
    <location>
        <begin position="473"/>
        <end position="500"/>
    </location>
</feature>
<dbReference type="EMBL" id="LAVV01015436">
    <property type="protein sequence ID" value="KNZ43890.1"/>
    <property type="molecule type" value="Genomic_DNA"/>
</dbReference>
<dbReference type="Proteomes" id="UP000037035">
    <property type="component" value="Unassembled WGS sequence"/>
</dbReference>
<dbReference type="GO" id="GO:0005737">
    <property type="term" value="C:cytoplasm"/>
    <property type="evidence" value="ECO:0007669"/>
    <property type="project" value="UniProtKB-SubCell"/>
</dbReference>
<accession>A0A0L6U802</accession>
<proteinExistence type="predicted"/>
<feature type="compositionally biased region" description="Polar residues" evidence="4">
    <location>
        <begin position="334"/>
        <end position="369"/>
    </location>
</feature>
<evidence type="ECO:0000313" key="6">
    <source>
        <dbReference type="EMBL" id="KNZ43890.1"/>
    </source>
</evidence>
<feature type="compositionally biased region" description="Polar residues" evidence="4">
    <location>
        <begin position="60"/>
        <end position="89"/>
    </location>
</feature>
<feature type="compositionally biased region" description="Acidic residues" evidence="4">
    <location>
        <begin position="127"/>
        <end position="141"/>
    </location>
</feature>
<comment type="subcellular location">
    <subcellularLocation>
        <location evidence="1">Cytoplasm</location>
    </subcellularLocation>
</comment>
<dbReference type="InterPro" id="IPR024957">
    <property type="entry name" value="Cep57_MT-bd_dom"/>
</dbReference>
<organism evidence="6 7">
    <name type="scientific">Puccinia sorghi</name>
    <dbReference type="NCBI Taxonomy" id="27349"/>
    <lineage>
        <taxon>Eukaryota</taxon>
        <taxon>Fungi</taxon>
        <taxon>Dikarya</taxon>
        <taxon>Basidiomycota</taxon>
        <taxon>Pucciniomycotina</taxon>
        <taxon>Pucciniomycetes</taxon>
        <taxon>Pucciniales</taxon>
        <taxon>Pucciniaceae</taxon>
        <taxon>Puccinia</taxon>
    </lineage>
</organism>
<feature type="compositionally biased region" description="Low complexity" evidence="4">
    <location>
        <begin position="678"/>
        <end position="689"/>
    </location>
</feature>
<keyword evidence="7" id="KW-1185">Reference proteome</keyword>
<protein>
    <recommendedName>
        <fullName evidence="5">Cep57 centrosome microtubule-binding domain-containing protein</fullName>
    </recommendedName>
</protein>
<feature type="compositionally biased region" description="Basic and acidic residues" evidence="4">
    <location>
        <begin position="238"/>
        <end position="249"/>
    </location>
</feature>
<feature type="compositionally biased region" description="Acidic residues" evidence="4">
    <location>
        <begin position="152"/>
        <end position="161"/>
    </location>
</feature>
<feature type="region of interest" description="Disordered" evidence="4">
    <location>
        <begin position="267"/>
        <end position="386"/>
    </location>
</feature>
<dbReference type="GO" id="GO:0008017">
    <property type="term" value="F:microtubule binding"/>
    <property type="evidence" value="ECO:0007669"/>
    <property type="project" value="InterPro"/>
</dbReference>
<evidence type="ECO:0000256" key="1">
    <source>
        <dbReference type="ARBA" id="ARBA00004496"/>
    </source>
</evidence>
<feature type="compositionally biased region" description="Basic and acidic residues" evidence="4">
    <location>
        <begin position="92"/>
        <end position="111"/>
    </location>
</feature>
<evidence type="ECO:0000259" key="5">
    <source>
        <dbReference type="Pfam" id="PF06657"/>
    </source>
</evidence>
<comment type="caution">
    <text evidence="6">The sequence shown here is derived from an EMBL/GenBank/DDBJ whole genome shotgun (WGS) entry which is preliminary data.</text>
</comment>
<feature type="region of interest" description="Disordered" evidence="4">
    <location>
        <begin position="714"/>
        <end position="766"/>
    </location>
</feature>
<evidence type="ECO:0000256" key="4">
    <source>
        <dbReference type="SAM" id="MobiDB-lite"/>
    </source>
</evidence>
<feature type="region of interest" description="Disordered" evidence="4">
    <location>
        <begin position="429"/>
        <end position="461"/>
    </location>
</feature>
<dbReference type="Pfam" id="PF06657">
    <property type="entry name" value="Cep57_MT_bd"/>
    <property type="match status" value="1"/>
</dbReference>
<feature type="region of interest" description="Disordered" evidence="4">
    <location>
        <begin position="782"/>
        <end position="841"/>
    </location>
</feature>
<reference evidence="6 7" key="1">
    <citation type="submission" date="2015-08" db="EMBL/GenBank/DDBJ databases">
        <title>Next Generation Sequencing and Analysis of the Genome of Puccinia sorghi L Schw, the Causal Agent of Maize Common Rust.</title>
        <authorList>
            <person name="Rochi L."/>
            <person name="Burguener G."/>
            <person name="Darino M."/>
            <person name="Turjanski A."/>
            <person name="Kreff E."/>
            <person name="Dieguez M.J."/>
            <person name="Sacco F."/>
        </authorList>
    </citation>
    <scope>NUCLEOTIDE SEQUENCE [LARGE SCALE GENOMIC DNA]</scope>
    <source>
        <strain evidence="6 7">RO10H11247</strain>
    </source>
</reference>
<evidence type="ECO:0000313" key="7">
    <source>
        <dbReference type="Proteomes" id="UP000037035"/>
    </source>
</evidence>
<keyword evidence="3" id="KW-0175">Coiled coil</keyword>
<dbReference type="AlphaFoldDB" id="A0A0L6U802"/>
<dbReference type="VEuPathDB" id="FungiDB:VP01_974g4"/>
<gene>
    <name evidence="6" type="ORF">VP01_974g4</name>
</gene>
<feature type="region of interest" description="Disordered" evidence="4">
    <location>
        <begin position="1"/>
        <end position="252"/>
    </location>
</feature>
<feature type="compositionally biased region" description="Polar residues" evidence="4">
    <location>
        <begin position="606"/>
        <end position="626"/>
    </location>
</feature>
<keyword evidence="2" id="KW-0963">Cytoplasm</keyword>